<dbReference type="AlphaFoldDB" id="A0A2D0KF53"/>
<evidence type="ECO:0000313" key="1">
    <source>
        <dbReference type="EMBL" id="PHM62060.1"/>
    </source>
</evidence>
<accession>A0A2D0KF53</accession>
<dbReference type="Proteomes" id="UP000222168">
    <property type="component" value="Unassembled WGS sequence"/>
</dbReference>
<organism evidence="1 2">
    <name type="scientific">Xenorhabdus ishibashii</name>
    <dbReference type="NCBI Taxonomy" id="1034471"/>
    <lineage>
        <taxon>Bacteria</taxon>
        <taxon>Pseudomonadati</taxon>
        <taxon>Pseudomonadota</taxon>
        <taxon>Gammaproteobacteria</taxon>
        <taxon>Enterobacterales</taxon>
        <taxon>Morganellaceae</taxon>
        <taxon>Xenorhabdus</taxon>
    </lineage>
</organism>
<evidence type="ECO:0000313" key="2">
    <source>
        <dbReference type="Proteomes" id="UP000222168"/>
    </source>
</evidence>
<gene>
    <name evidence="1" type="ORF">Xish_01224</name>
</gene>
<name>A0A2D0KF53_9GAMM</name>
<comment type="caution">
    <text evidence="1">The sequence shown here is derived from an EMBL/GenBank/DDBJ whole genome shotgun (WGS) entry which is preliminary data.</text>
</comment>
<reference evidence="1 2" key="1">
    <citation type="journal article" date="2017" name="Nat. Microbiol.">
        <title>Natural product diversity associated with the nematode symbionts Photorhabdus and Xenorhabdus.</title>
        <authorList>
            <person name="Tobias N.J."/>
            <person name="Wolff H."/>
            <person name="Djahanschiri B."/>
            <person name="Grundmann F."/>
            <person name="Kronenwerth M."/>
            <person name="Shi Y.M."/>
            <person name="Simonyi S."/>
            <person name="Grun P."/>
            <person name="Shapiro-Ilan D."/>
            <person name="Pidot S.J."/>
            <person name="Stinear T.P."/>
            <person name="Ebersberger I."/>
            <person name="Bode H.B."/>
        </authorList>
    </citation>
    <scope>NUCLEOTIDE SEQUENCE [LARGE SCALE GENOMIC DNA]</scope>
    <source>
        <strain evidence="1 2">DSM 22670</strain>
    </source>
</reference>
<dbReference type="EMBL" id="NJAK01000001">
    <property type="protein sequence ID" value="PHM62060.1"/>
    <property type="molecule type" value="Genomic_DNA"/>
</dbReference>
<sequence length="36" mass="4112">MSEATIPVNKNPGRILGWIERIGNKIPNPFILFVYL</sequence>
<keyword evidence="2" id="KW-1185">Reference proteome</keyword>
<proteinExistence type="predicted"/>
<protein>
    <submittedName>
        <fullName evidence="1">p-aminobenzoyl-glutamate transporter</fullName>
    </submittedName>
</protein>